<dbReference type="InterPro" id="IPR011324">
    <property type="entry name" value="Cytotoxic_necrot_fac-like_cat"/>
</dbReference>
<keyword evidence="6" id="KW-0862">Zinc</keyword>
<dbReference type="GO" id="GO:0017061">
    <property type="term" value="F:S-methyl-5-thioadenosine phosphorylase activity"/>
    <property type="evidence" value="ECO:0007669"/>
    <property type="project" value="UniProtKB-EC"/>
</dbReference>
<dbReference type="NCBIfam" id="TIGR00726">
    <property type="entry name" value="peptidoglycan editing factor PgeF"/>
    <property type="match status" value="1"/>
</dbReference>
<evidence type="ECO:0000256" key="4">
    <source>
        <dbReference type="ARBA" id="ARBA00022723"/>
    </source>
</evidence>
<dbReference type="GO" id="GO:0005507">
    <property type="term" value="F:copper ion binding"/>
    <property type="evidence" value="ECO:0007669"/>
    <property type="project" value="TreeGrafter"/>
</dbReference>
<comment type="catalytic activity">
    <reaction evidence="7">
        <text>adenosine + H2O + H(+) = inosine + NH4(+)</text>
        <dbReference type="Rhea" id="RHEA:24408"/>
        <dbReference type="ChEBI" id="CHEBI:15377"/>
        <dbReference type="ChEBI" id="CHEBI:15378"/>
        <dbReference type="ChEBI" id="CHEBI:16335"/>
        <dbReference type="ChEBI" id="CHEBI:17596"/>
        <dbReference type="ChEBI" id="CHEBI:28938"/>
        <dbReference type="EC" id="3.5.4.4"/>
    </reaction>
    <physiologicalReaction direction="left-to-right" evidence="7">
        <dbReference type="Rhea" id="RHEA:24409"/>
    </physiologicalReaction>
</comment>
<evidence type="ECO:0000256" key="2">
    <source>
        <dbReference type="ARBA" id="ARBA00007353"/>
    </source>
</evidence>
<name>A0A242NI76_9GAMM</name>
<dbReference type="AlphaFoldDB" id="A0A242NI76"/>
<dbReference type="Proteomes" id="UP000194800">
    <property type="component" value="Unassembled WGS sequence"/>
</dbReference>
<evidence type="ECO:0000256" key="10">
    <source>
        <dbReference type="RuleBase" id="RU361274"/>
    </source>
</evidence>
<evidence type="ECO:0000256" key="6">
    <source>
        <dbReference type="ARBA" id="ARBA00022833"/>
    </source>
</evidence>
<comment type="similarity">
    <text evidence="2 10">Belongs to the purine nucleoside phosphorylase YfiH/LACC1 family.</text>
</comment>
<evidence type="ECO:0000313" key="12">
    <source>
        <dbReference type="EMBL" id="OTQ09565.1"/>
    </source>
</evidence>
<dbReference type="PANTHER" id="PTHR30616:SF2">
    <property type="entry name" value="PURINE NUCLEOSIDE PHOSPHORYLASE LACC1"/>
    <property type="match status" value="1"/>
</dbReference>
<dbReference type="PANTHER" id="PTHR30616">
    <property type="entry name" value="UNCHARACTERIZED PROTEIN YFIH"/>
    <property type="match status" value="1"/>
</dbReference>
<dbReference type="InterPro" id="IPR038371">
    <property type="entry name" value="Cu_polyphenol_OxRdtase_sf"/>
</dbReference>
<comment type="caution">
    <text evidence="11">The sequence shown here is derived from an EMBL/GenBank/DDBJ whole genome shotgun (WGS) entry which is preliminary data.</text>
</comment>
<dbReference type="Proteomes" id="UP000194977">
    <property type="component" value="Unassembled WGS sequence"/>
</dbReference>
<comment type="catalytic activity">
    <reaction evidence="9">
        <text>S-methyl-5'-thioadenosine + phosphate = 5-(methylsulfanyl)-alpha-D-ribose 1-phosphate + adenine</text>
        <dbReference type="Rhea" id="RHEA:11852"/>
        <dbReference type="ChEBI" id="CHEBI:16708"/>
        <dbReference type="ChEBI" id="CHEBI:17509"/>
        <dbReference type="ChEBI" id="CHEBI:43474"/>
        <dbReference type="ChEBI" id="CHEBI:58533"/>
        <dbReference type="EC" id="2.4.2.28"/>
    </reaction>
    <physiologicalReaction direction="left-to-right" evidence="9">
        <dbReference type="Rhea" id="RHEA:11853"/>
    </physiologicalReaction>
</comment>
<keyword evidence="3" id="KW-0808">Transferase</keyword>
<evidence type="ECO:0000256" key="3">
    <source>
        <dbReference type="ARBA" id="ARBA00022679"/>
    </source>
</evidence>
<reference evidence="13 14" key="1">
    <citation type="submission" date="2017-03" db="EMBL/GenBank/DDBJ databases">
        <title>Comparative genomics of honeybee gut symbionts reveal geographically distinct and subgroup specific antibiotic resistance.</title>
        <authorList>
            <person name="Ludvigsen J."/>
            <person name="Porcellato D."/>
            <person name="Labee-Lund T.M."/>
            <person name="Amdam G.V."/>
            <person name="Rudi K."/>
        </authorList>
    </citation>
    <scope>NUCLEOTIDE SEQUENCE [LARGE SCALE GENOMIC DNA]</scope>
    <source>
        <strain evidence="11 14">A-7-12</strain>
        <strain evidence="12 13">A-9-12</strain>
    </source>
</reference>
<protein>
    <recommendedName>
        <fullName evidence="10">Purine nucleoside phosphorylase</fullName>
    </recommendedName>
</protein>
<keyword evidence="4" id="KW-0479">Metal-binding</keyword>
<dbReference type="Pfam" id="PF02578">
    <property type="entry name" value="Cu-oxidase_4"/>
    <property type="match status" value="1"/>
</dbReference>
<evidence type="ECO:0000313" key="11">
    <source>
        <dbReference type="EMBL" id="OTP99740.1"/>
    </source>
</evidence>
<evidence type="ECO:0000256" key="5">
    <source>
        <dbReference type="ARBA" id="ARBA00022801"/>
    </source>
</evidence>
<evidence type="ECO:0000256" key="9">
    <source>
        <dbReference type="ARBA" id="ARBA00049893"/>
    </source>
</evidence>
<proteinExistence type="inferred from homology"/>
<evidence type="ECO:0000313" key="14">
    <source>
        <dbReference type="Proteomes" id="UP000194977"/>
    </source>
</evidence>
<dbReference type="SUPFAM" id="SSF64438">
    <property type="entry name" value="CNF1/YfiH-like putative cysteine hydrolases"/>
    <property type="match status" value="1"/>
</dbReference>
<dbReference type="InterPro" id="IPR003730">
    <property type="entry name" value="Cu_polyphenol_OxRdtase"/>
</dbReference>
<dbReference type="Gene3D" id="3.60.140.10">
    <property type="entry name" value="CNF1/YfiH-like putative cysteine hydrolases"/>
    <property type="match status" value="1"/>
</dbReference>
<keyword evidence="5" id="KW-0378">Hydrolase</keyword>
<sequence>MIKSIYPYWTAPKNIHAFTTTRTGGVSLAPFASLNLGNRTDDNLDHVAENRKRIINAQQIPSEPYWLNQTHSTIALDISQIALQAPTGKINTHQSFEADASYTNQPKQVSVVLTADCLPVLFCSMKGDEVAAAHAGWRGLCHGILEETVKKFVCPTSEILAWMGPAISAKKFEVGIEVKHQFEKVDSNAKLAFTLINPTEQKYLADLYLIAKQRLQAMGVVNVFGGDYCTYTEQDKFFSYRRENKTGRMASMIWFD</sequence>
<evidence type="ECO:0000256" key="8">
    <source>
        <dbReference type="ARBA" id="ARBA00048968"/>
    </source>
</evidence>
<dbReference type="GO" id="GO:0016787">
    <property type="term" value="F:hydrolase activity"/>
    <property type="evidence" value="ECO:0007669"/>
    <property type="project" value="UniProtKB-KW"/>
</dbReference>
<dbReference type="EMBL" id="NART01000037">
    <property type="protein sequence ID" value="OTQ09565.1"/>
    <property type="molecule type" value="Genomic_DNA"/>
</dbReference>
<accession>A0A242NI76</accession>
<organism evidence="11 14">
    <name type="scientific">Gilliamella apicola</name>
    <dbReference type="NCBI Taxonomy" id="1196095"/>
    <lineage>
        <taxon>Bacteria</taxon>
        <taxon>Pseudomonadati</taxon>
        <taxon>Pseudomonadota</taxon>
        <taxon>Gammaproteobacteria</taxon>
        <taxon>Orbales</taxon>
        <taxon>Orbaceae</taxon>
        <taxon>Gilliamella</taxon>
    </lineage>
</organism>
<dbReference type="EMBL" id="NARP01000014">
    <property type="protein sequence ID" value="OTP99740.1"/>
    <property type="molecule type" value="Genomic_DNA"/>
</dbReference>
<dbReference type="CDD" id="cd16833">
    <property type="entry name" value="YfiH"/>
    <property type="match status" value="1"/>
</dbReference>
<comment type="catalytic activity">
    <reaction evidence="8">
        <text>adenosine + phosphate = alpha-D-ribose 1-phosphate + adenine</text>
        <dbReference type="Rhea" id="RHEA:27642"/>
        <dbReference type="ChEBI" id="CHEBI:16335"/>
        <dbReference type="ChEBI" id="CHEBI:16708"/>
        <dbReference type="ChEBI" id="CHEBI:43474"/>
        <dbReference type="ChEBI" id="CHEBI:57720"/>
        <dbReference type="EC" id="2.4.2.1"/>
    </reaction>
    <physiologicalReaction direction="left-to-right" evidence="8">
        <dbReference type="Rhea" id="RHEA:27643"/>
    </physiologicalReaction>
</comment>
<gene>
    <name evidence="12" type="ORF">B6C91_08635</name>
    <name evidence="11" type="ORF">B6D08_06655</name>
</gene>
<evidence type="ECO:0000256" key="1">
    <source>
        <dbReference type="ARBA" id="ARBA00000553"/>
    </source>
</evidence>
<evidence type="ECO:0000256" key="7">
    <source>
        <dbReference type="ARBA" id="ARBA00047989"/>
    </source>
</evidence>
<keyword evidence="13" id="KW-1185">Reference proteome</keyword>
<comment type="catalytic activity">
    <reaction evidence="1">
        <text>inosine + phosphate = alpha-D-ribose 1-phosphate + hypoxanthine</text>
        <dbReference type="Rhea" id="RHEA:27646"/>
        <dbReference type="ChEBI" id="CHEBI:17368"/>
        <dbReference type="ChEBI" id="CHEBI:17596"/>
        <dbReference type="ChEBI" id="CHEBI:43474"/>
        <dbReference type="ChEBI" id="CHEBI:57720"/>
        <dbReference type="EC" id="2.4.2.1"/>
    </reaction>
    <physiologicalReaction direction="left-to-right" evidence="1">
        <dbReference type="Rhea" id="RHEA:27647"/>
    </physiologicalReaction>
</comment>
<evidence type="ECO:0000313" key="13">
    <source>
        <dbReference type="Proteomes" id="UP000194800"/>
    </source>
</evidence>